<evidence type="ECO:0000259" key="9">
    <source>
        <dbReference type="PROSITE" id="PS50928"/>
    </source>
</evidence>
<comment type="similarity">
    <text evidence="8">Belongs to the binding-protein-dependent transport system permease family.</text>
</comment>
<feature type="transmembrane region" description="Helical" evidence="8">
    <location>
        <begin position="12"/>
        <end position="33"/>
    </location>
</feature>
<organism evidence="10 11">
    <name type="scientific">Actinomadura litoris</name>
    <dbReference type="NCBI Taxonomy" id="2678616"/>
    <lineage>
        <taxon>Bacteria</taxon>
        <taxon>Bacillati</taxon>
        <taxon>Actinomycetota</taxon>
        <taxon>Actinomycetes</taxon>
        <taxon>Streptosporangiales</taxon>
        <taxon>Thermomonosporaceae</taxon>
        <taxon>Actinomadura</taxon>
    </lineage>
</organism>
<keyword evidence="2 8" id="KW-0813">Transport</keyword>
<feature type="transmembrane region" description="Helical" evidence="8">
    <location>
        <begin position="308"/>
        <end position="334"/>
    </location>
</feature>
<evidence type="ECO:0000256" key="3">
    <source>
        <dbReference type="ARBA" id="ARBA00022475"/>
    </source>
</evidence>
<feature type="transmembrane region" description="Helical" evidence="8">
    <location>
        <begin position="366"/>
        <end position="388"/>
    </location>
</feature>
<dbReference type="PANTHER" id="PTHR43357">
    <property type="entry name" value="INNER MEMBRANE ABC TRANSPORTER PERMEASE PROTEIN YDCV"/>
    <property type="match status" value="1"/>
</dbReference>
<dbReference type="PROSITE" id="PS50928">
    <property type="entry name" value="ABC_TM1"/>
    <property type="match status" value="2"/>
</dbReference>
<feature type="transmembrane region" description="Helical" evidence="8">
    <location>
        <begin position="478"/>
        <end position="502"/>
    </location>
</feature>
<dbReference type="Pfam" id="PF00528">
    <property type="entry name" value="BPD_transp_1"/>
    <property type="match status" value="2"/>
</dbReference>
<sequence length="590" mass="62004">MRVFRAARTSPGRAVGVVLLGLLLFLLLLWPLVMLGVGTFRTSSPLVPGGWSADALGRVDEEATRNGALRNSAILAVLSTVLGVALAVVLAFLSERTDTWLRRLIRPMVLVSVLISPAFYAIAYDLLANKYTGTLNVAAQDLLGTDGHVVNVESWPGIVCVSSLHASAFVYLYLVGPFRALDRTHEEASAAAGAGRWRTFSRINLPLLTPILSSVVLIGLVSGLESFDEPLILGTPADLGFLSPRIYDLLTEHNPPRYADASAIALGLALVVVLLAVVQHRVLARRSYTIVTGKSYRTDVWHLGRARILGGAFVAAYGVLAVLLPLGSVVFASFQPFPGVVGDLSTKNYTALFNNPEIPGVVRTTLLLAVLGGLAAASLSFLLAVLGARAGRRSGAVLRGVTLLPLAMPGVIAAIAMTWAYATVPGLRELYGTVWLLMIAVVVAVLPVTVQIASGAIAQLHRELEDAARIAGATALRALLTVTVRLLLPSLLSGWLLAAILITGNLDAPLVLSGSGTRTVSVQTYLFFNDQNQGQSAALLTLTVGAGVLLGLVAAAVRAVARRAASRRNVPLVEPGLVAPEQPLPTGVSA</sequence>
<accession>A0A7K1L9G3</accession>
<keyword evidence="5 8" id="KW-0812">Transmembrane</keyword>
<feature type="transmembrane region" description="Helical" evidence="8">
    <location>
        <begin position="258"/>
        <end position="278"/>
    </location>
</feature>
<keyword evidence="4" id="KW-0997">Cell inner membrane</keyword>
<dbReference type="Gene3D" id="1.10.3720.10">
    <property type="entry name" value="MetI-like"/>
    <property type="match status" value="2"/>
</dbReference>
<reference evidence="10 11" key="1">
    <citation type="submission" date="2019-11" db="EMBL/GenBank/DDBJ databases">
        <authorList>
            <person name="Cao P."/>
        </authorList>
    </citation>
    <scope>NUCLEOTIDE SEQUENCE [LARGE SCALE GENOMIC DNA]</scope>
    <source>
        <strain evidence="10 11">NEAU-AAG5</strain>
    </source>
</reference>
<feature type="transmembrane region" description="Helical" evidence="8">
    <location>
        <begin position="73"/>
        <end position="93"/>
    </location>
</feature>
<dbReference type="GO" id="GO:0055085">
    <property type="term" value="P:transmembrane transport"/>
    <property type="evidence" value="ECO:0007669"/>
    <property type="project" value="InterPro"/>
</dbReference>
<dbReference type="RefSeq" id="WP_156220252.1">
    <property type="nucleotide sequence ID" value="NZ_WOFH01000013.1"/>
</dbReference>
<name>A0A7K1L9G3_9ACTN</name>
<feature type="transmembrane region" description="Helical" evidence="8">
    <location>
        <begin position="434"/>
        <end position="457"/>
    </location>
</feature>
<evidence type="ECO:0000313" key="10">
    <source>
        <dbReference type="EMBL" id="MUN41059.1"/>
    </source>
</evidence>
<feature type="transmembrane region" description="Helical" evidence="8">
    <location>
        <begin position="155"/>
        <end position="174"/>
    </location>
</feature>
<feature type="transmembrane region" description="Helical" evidence="8">
    <location>
        <begin position="205"/>
        <end position="224"/>
    </location>
</feature>
<evidence type="ECO:0000256" key="6">
    <source>
        <dbReference type="ARBA" id="ARBA00022989"/>
    </source>
</evidence>
<feature type="transmembrane region" description="Helical" evidence="8">
    <location>
        <begin position="400"/>
        <end position="422"/>
    </location>
</feature>
<evidence type="ECO:0000256" key="7">
    <source>
        <dbReference type="ARBA" id="ARBA00023136"/>
    </source>
</evidence>
<feature type="domain" description="ABC transmembrane type-1" evidence="9">
    <location>
        <begin position="69"/>
        <end position="279"/>
    </location>
</feature>
<keyword evidence="3" id="KW-1003">Cell membrane</keyword>
<dbReference type="AlphaFoldDB" id="A0A7K1L9G3"/>
<comment type="caution">
    <text evidence="10">The sequence shown here is derived from an EMBL/GenBank/DDBJ whole genome shotgun (WGS) entry which is preliminary data.</text>
</comment>
<evidence type="ECO:0000256" key="2">
    <source>
        <dbReference type="ARBA" id="ARBA00022448"/>
    </source>
</evidence>
<evidence type="ECO:0000256" key="8">
    <source>
        <dbReference type="RuleBase" id="RU363032"/>
    </source>
</evidence>
<dbReference type="Proteomes" id="UP000432015">
    <property type="component" value="Unassembled WGS sequence"/>
</dbReference>
<evidence type="ECO:0000256" key="5">
    <source>
        <dbReference type="ARBA" id="ARBA00022692"/>
    </source>
</evidence>
<evidence type="ECO:0000256" key="4">
    <source>
        <dbReference type="ARBA" id="ARBA00022519"/>
    </source>
</evidence>
<dbReference type="InterPro" id="IPR035906">
    <property type="entry name" value="MetI-like_sf"/>
</dbReference>
<gene>
    <name evidence="10" type="ORF">GNZ18_31310</name>
</gene>
<keyword evidence="7 8" id="KW-0472">Membrane</keyword>
<evidence type="ECO:0000256" key="1">
    <source>
        <dbReference type="ARBA" id="ARBA00004429"/>
    </source>
</evidence>
<feature type="transmembrane region" description="Helical" evidence="8">
    <location>
        <begin position="537"/>
        <end position="561"/>
    </location>
</feature>
<comment type="subcellular location">
    <subcellularLocation>
        <location evidence="1">Cell inner membrane</location>
        <topology evidence="1">Multi-pass membrane protein</topology>
    </subcellularLocation>
    <subcellularLocation>
        <location evidence="8">Cell membrane</location>
        <topology evidence="8">Multi-pass membrane protein</topology>
    </subcellularLocation>
</comment>
<dbReference type="EMBL" id="WOFH01000013">
    <property type="protein sequence ID" value="MUN41059.1"/>
    <property type="molecule type" value="Genomic_DNA"/>
</dbReference>
<keyword evidence="6 8" id="KW-1133">Transmembrane helix</keyword>
<feature type="domain" description="ABC transmembrane type-1" evidence="9">
    <location>
        <begin position="362"/>
        <end position="561"/>
    </location>
</feature>
<feature type="transmembrane region" description="Helical" evidence="8">
    <location>
        <begin position="105"/>
        <end position="123"/>
    </location>
</feature>
<dbReference type="CDD" id="cd06261">
    <property type="entry name" value="TM_PBP2"/>
    <property type="match status" value="2"/>
</dbReference>
<evidence type="ECO:0000313" key="11">
    <source>
        <dbReference type="Proteomes" id="UP000432015"/>
    </source>
</evidence>
<dbReference type="GO" id="GO:0005886">
    <property type="term" value="C:plasma membrane"/>
    <property type="evidence" value="ECO:0007669"/>
    <property type="project" value="UniProtKB-SubCell"/>
</dbReference>
<protein>
    <submittedName>
        <fullName evidence="10">ABC transporter permease subunit</fullName>
    </submittedName>
</protein>
<dbReference type="PANTHER" id="PTHR43357:SF4">
    <property type="entry name" value="INNER MEMBRANE ABC TRANSPORTER PERMEASE PROTEIN YDCV"/>
    <property type="match status" value="1"/>
</dbReference>
<proteinExistence type="inferred from homology"/>
<dbReference type="SUPFAM" id="SSF161098">
    <property type="entry name" value="MetI-like"/>
    <property type="match status" value="2"/>
</dbReference>
<keyword evidence="11" id="KW-1185">Reference proteome</keyword>
<dbReference type="InterPro" id="IPR000515">
    <property type="entry name" value="MetI-like"/>
</dbReference>